<dbReference type="PANTHER" id="PTHR30143">
    <property type="entry name" value="ACID HYDRATASE"/>
    <property type="match status" value="1"/>
</dbReference>
<evidence type="ECO:0000256" key="1">
    <source>
        <dbReference type="ARBA" id="ARBA00023239"/>
    </source>
</evidence>
<evidence type="ECO:0000313" key="3">
    <source>
        <dbReference type="EMBL" id="GAA1699870.1"/>
    </source>
</evidence>
<keyword evidence="4" id="KW-1185">Reference proteome</keyword>
<keyword evidence="3" id="KW-0378">Hydrolase</keyword>
<proteinExistence type="predicted"/>
<organism evidence="3 4">
    <name type="scientific">Microbacterium sediminicola</name>
    <dbReference type="NCBI Taxonomy" id="415210"/>
    <lineage>
        <taxon>Bacteria</taxon>
        <taxon>Bacillati</taxon>
        <taxon>Actinomycetota</taxon>
        <taxon>Actinomycetes</taxon>
        <taxon>Micrococcales</taxon>
        <taxon>Microbacteriaceae</taxon>
        <taxon>Microbacterium</taxon>
    </lineage>
</organism>
<reference evidence="3 4" key="1">
    <citation type="journal article" date="2019" name="Int. J. Syst. Evol. Microbiol.">
        <title>The Global Catalogue of Microorganisms (GCM) 10K type strain sequencing project: providing services to taxonomists for standard genome sequencing and annotation.</title>
        <authorList>
            <consortium name="The Broad Institute Genomics Platform"/>
            <consortium name="The Broad Institute Genome Sequencing Center for Infectious Disease"/>
            <person name="Wu L."/>
            <person name="Ma J."/>
        </authorList>
    </citation>
    <scope>NUCLEOTIDE SEQUENCE [LARGE SCALE GENOMIC DNA]</scope>
    <source>
        <strain evidence="3 4">JCM 15577</strain>
    </source>
</reference>
<dbReference type="RefSeq" id="WP_344071492.1">
    <property type="nucleotide sequence ID" value="NZ_BAAAPL010000002.1"/>
</dbReference>
<evidence type="ECO:0000259" key="2">
    <source>
        <dbReference type="Pfam" id="PF01557"/>
    </source>
</evidence>
<feature type="domain" description="Fumarylacetoacetase-like C-terminal" evidence="2">
    <location>
        <begin position="103"/>
        <end position="258"/>
    </location>
</feature>
<keyword evidence="1" id="KW-0456">Lyase</keyword>
<accession>A0ABN2I7T4</accession>
<name>A0ABN2I7T4_9MICO</name>
<dbReference type="PANTHER" id="PTHR30143:SF0">
    <property type="entry name" value="2-KETO-4-PENTENOATE HYDRATASE"/>
    <property type="match status" value="1"/>
</dbReference>
<sequence length="263" mass="27889">MSPPTLPTRVDRAAQRLRIAAVAGVPTPPVRDLLGDDVDAAYLVQERCIGLVESFDNRRVGRKVGLTSPAVQQQLGVDQPDFGVLMADMDVTGLAEVPSARLMQPRIEAEIAFIMARDVFSPDPDDVLDAVGSMAPALEIVDSRVRDWDITIVDTVADNASSGLFVLGEERRTLDELDPRQVTMTLECDGEVISRGSGEACLGDPRNALVWVAVTAHRLGRPLRAGEIVLSGALGPMVPFGPGSSVTAHITGLGSVSATASKK</sequence>
<protein>
    <submittedName>
        <fullName evidence="3">Fumarylacetoacetate hydrolase family protein</fullName>
    </submittedName>
</protein>
<gene>
    <name evidence="3" type="ORF">GCM10009808_16770</name>
</gene>
<dbReference type="EMBL" id="BAAAPL010000002">
    <property type="protein sequence ID" value="GAA1699870.1"/>
    <property type="molecule type" value="Genomic_DNA"/>
</dbReference>
<dbReference type="InterPro" id="IPR011234">
    <property type="entry name" value="Fumarylacetoacetase-like_C"/>
</dbReference>
<dbReference type="SUPFAM" id="SSF56529">
    <property type="entry name" value="FAH"/>
    <property type="match status" value="1"/>
</dbReference>
<dbReference type="InterPro" id="IPR036663">
    <property type="entry name" value="Fumarylacetoacetase_C_sf"/>
</dbReference>
<dbReference type="Pfam" id="PF01557">
    <property type="entry name" value="FAA_hydrolase"/>
    <property type="match status" value="1"/>
</dbReference>
<dbReference type="InterPro" id="IPR050772">
    <property type="entry name" value="Hydratase-Decarb/MhpD_sf"/>
</dbReference>
<dbReference type="Gene3D" id="3.90.850.10">
    <property type="entry name" value="Fumarylacetoacetase-like, C-terminal domain"/>
    <property type="match status" value="1"/>
</dbReference>
<dbReference type="GO" id="GO:0016787">
    <property type="term" value="F:hydrolase activity"/>
    <property type="evidence" value="ECO:0007669"/>
    <property type="project" value="UniProtKB-KW"/>
</dbReference>
<comment type="caution">
    <text evidence="3">The sequence shown here is derived from an EMBL/GenBank/DDBJ whole genome shotgun (WGS) entry which is preliminary data.</text>
</comment>
<dbReference type="Proteomes" id="UP001501690">
    <property type="component" value="Unassembled WGS sequence"/>
</dbReference>
<evidence type="ECO:0000313" key="4">
    <source>
        <dbReference type="Proteomes" id="UP001501690"/>
    </source>
</evidence>